<dbReference type="EMBL" id="LR796507">
    <property type="protein sequence ID" value="CAB4148616.1"/>
    <property type="molecule type" value="Genomic_DNA"/>
</dbReference>
<evidence type="ECO:0000313" key="1">
    <source>
        <dbReference type="EMBL" id="CAB4148616.1"/>
    </source>
</evidence>
<gene>
    <name evidence="1" type="ORF">UFOVP525_13</name>
</gene>
<sequence>MKQEYTPEQMQRILETLFPRSKYATQPAPVEVKVEVKIDDKKTTEKENTK</sequence>
<organism evidence="1">
    <name type="scientific">uncultured Caudovirales phage</name>
    <dbReference type="NCBI Taxonomy" id="2100421"/>
    <lineage>
        <taxon>Viruses</taxon>
        <taxon>Duplodnaviria</taxon>
        <taxon>Heunggongvirae</taxon>
        <taxon>Uroviricota</taxon>
        <taxon>Caudoviricetes</taxon>
        <taxon>Peduoviridae</taxon>
        <taxon>Maltschvirus</taxon>
        <taxon>Maltschvirus maltsch</taxon>
    </lineage>
</organism>
<reference evidence="1" key="1">
    <citation type="submission" date="2020-04" db="EMBL/GenBank/DDBJ databases">
        <authorList>
            <person name="Chiriac C."/>
            <person name="Salcher M."/>
            <person name="Ghai R."/>
            <person name="Kavagutti S V."/>
        </authorList>
    </citation>
    <scope>NUCLEOTIDE SEQUENCE</scope>
</reference>
<proteinExistence type="predicted"/>
<accession>A0A6J5MU65</accession>
<name>A0A6J5MU65_9CAUD</name>
<protein>
    <submittedName>
        <fullName evidence="1">Uncharacterized protein</fullName>
    </submittedName>
</protein>